<accession>A0A7W8SH99</accession>
<protein>
    <submittedName>
        <fullName evidence="1">Uncharacterized protein</fullName>
    </submittedName>
</protein>
<dbReference type="RefSeq" id="WP_146839719.1">
    <property type="nucleotide sequence ID" value="NZ_BJVQ01000059.1"/>
</dbReference>
<dbReference type="Proteomes" id="UP000564629">
    <property type="component" value="Unassembled WGS sequence"/>
</dbReference>
<dbReference type="AlphaFoldDB" id="A0A7W8SH99"/>
<gene>
    <name evidence="1" type="ORF">HNR08_003515</name>
</gene>
<reference evidence="1 2" key="1">
    <citation type="submission" date="2020-08" db="EMBL/GenBank/DDBJ databases">
        <title>Sequencing the genomes of 1000 actinobacteria strains.</title>
        <authorList>
            <person name="Klenk H.-P."/>
        </authorList>
    </citation>
    <scope>NUCLEOTIDE SEQUENCE [LARGE SCALE GENOMIC DNA]</scope>
    <source>
        <strain evidence="1 2">DSM 9581</strain>
    </source>
</reference>
<name>A0A7W8SH99_9CELL</name>
<sequence>MTRDIATARRVPAGVRTGGQFAVSARAEAVLDLEPMVVDEVVPASDEPEDLTPEQLAVQALMAARHHTRTRGLRFTDPRDIAQSTMLTALEARAKNPDRVVTPAYVHQIASGHVAIALRGAMRVEDRKAKGIYDVKVRELEESLGRKTTGHERAAIARRIRDTWGDDQPDERKRATMKRHRPSERFVELSEMRVHSLDAPTGREGDGTLGDTISQSLRHAAVESEAIDPDSVAGAVLAQAEGQHYSVDSRGRASVVQSARKKAAAKDRLWEAFTEMSGVPEVEAGSMGPSTRRDAAAVMTAGGGVLAACRDWDNAEETPAVRALFAPFGRISPDEKDEVVELLRRHSAYADDLWESACRAAGRASAAA</sequence>
<dbReference type="EMBL" id="JACHDN010000001">
    <property type="protein sequence ID" value="MBB5474779.1"/>
    <property type="molecule type" value="Genomic_DNA"/>
</dbReference>
<organism evidence="1 2">
    <name type="scientific">Cellulomonas hominis</name>
    <dbReference type="NCBI Taxonomy" id="156981"/>
    <lineage>
        <taxon>Bacteria</taxon>
        <taxon>Bacillati</taxon>
        <taxon>Actinomycetota</taxon>
        <taxon>Actinomycetes</taxon>
        <taxon>Micrococcales</taxon>
        <taxon>Cellulomonadaceae</taxon>
        <taxon>Cellulomonas</taxon>
    </lineage>
</organism>
<evidence type="ECO:0000313" key="2">
    <source>
        <dbReference type="Proteomes" id="UP000564629"/>
    </source>
</evidence>
<proteinExistence type="predicted"/>
<dbReference type="OrthoDB" id="5124196at2"/>
<evidence type="ECO:0000313" key="1">
    <source>
        <dbReference type="EMBL" id="MBB5474779.1"/>
    </source>
</evidence>
<comment type="caution">
    <text evidence="1">The sequence shown here is derived from an EMBL/GenBank/DDBJ whole genome shotgun (WGS) entry which is preliminary data.</text>
</comment>